<sequence>MILVSPVLAWSFFGRSVVVDLMSYRIPDIHDTLVKWAVHKSVGVRGDCGDLSSEQHVARHPRYVHVWGFWWPGEVFKFRKVLLEPLYSNSGRVGCRIVLLKFPKSVGMRNGQEWVQEIRQDAYAPVRIV</sequence>
<name>A0A8X6RNM1_TRICX</name>
<accession>A0A8X6RNM1</accession>
<comment type="caution">
    <text evidence="1">The sequence shown here is derived from an EMBL/GenBank/DDBJ whole genome shotgun (WGS) entry which is preliminary data.</text>
</comment>
<dbReference type="AlphaFoldDB" id="A0A8X6RNM1"/>
<evidence type="ECO:0000313" key="2">
    <source>
        <dbReference type="EMBL" id="GFX97500.1"/>
    </source>
</evidence>
<keyword evidence="3" id="KW-1185">Reference proteome</keyword>
<reference evidence="1" key="1">
    <citation type="submission" date="2020-08" db="EMBL/GenBank/DDBJ databases">
        <title>Multicomponent nature underlies the extraordinary mechanical properties of spider dragline silk.</title>
        <authorList>
            <person name="Kono N."/>
            <person name="Nakamura H."/>
            <person name="Mori M."/>
            <person name="Yoshida Y."/>
            <person name="Ohtoshi R."/>
            <person name="Malay A.D."/>
            <person name="Moran D.A.P."/>
            <person name="Tomita M."/>
            <person name="Numata K."/>
            <person name="Arakawa K."/>
        </authorList>
    </citation>
    <scope>NUCLEOTIDE SEQUENCE</scope>
</reference>
<dbReference type="EMBL" id="BMAU01021198">
    <property type="protein sequence ID" value="GFX97500.1"/>
    <property type="molecule type" value="Genomic_DNA"/>
</dbReference>
<proteinExistence type="predicted"/>
<evidence type="ECO:0000313" key="1">
    <source>
        <dbReference type="EMBL" id="GFX97495.1"/>
    </source>
</evidence>
<dbReference type="EMBL" id="BMAU01021198">
    <property type="protein sequence ID" value="GFX97495.1"/>
    <property type="molecule type" value="Genomic_DNA"/>
</dbReference>
<evidence type="ECO:0000313" key="3">
    <source>
        <dbReference type="Proteomes" id="UP000887159"/>
    </source>
</evidence>
<gene>
    <name evidence="1" type="ORF">TNCV_2840551</name>
    <name evidence="2" type="ORF">TNCV_2840601</name>
</gene>
<protein>
    <submittedName>
        <fullName evidence="1">Uncharacterized protein</fullName>
    </submittedName>
</protein>
<dbReference type="Proteomes" id="UP000887159">
    <property type="component" value="Unassembled WGS sequence"/>
</dbReference>
<organism evidence="1 3">
    <name type="scientific">Trichonephila clavipes</name>
    <name type="common">Golden silk orbweaver</name>
    <name type="synonym">Nephila clavipes</name>
    <dbReference type="NCBI Taxonomy" id="2585209"/>
    <lineage>
        <taxon>Eukaryota</taxon>
        <taxon>Metazoa</taxon>
        <taxon>Ecdysozoa</taxon>
        <taxon>Arthropoda</taxon>
        <taxon>Chelicerata</taxon>
        <taxon>Arachnida</taxon>
        <taxon>Araneae</taxon>
        <taxon>Araneomorphae</taxon>
        <taxon>Entelegynae</taxon>
        <taxon>Araneoidea</taxon>
        <taxon>Nephilidae</taxon>
        <taxon>Trichonephila</taxon>
    </lineage>
</organism>